<gene>
    <name evidence="8" type="ORF">FCL54_02285</name>
</gene>
<keyword evidence="5 7" id="KW-1133">Transmembrane helix</keyword>
<comment type="similarity">
    <text evidence="2">Belongs to the cytochrome ubiquinol oxidase subunit 2 family.</text>
</comment>
<feature type="transmembrane region" description="Helical" evidence="7">
    <location>
        <begin position="313"/>
        <end position="334"/>
    </location>
</feature>
<dbReference type="EMBL" id="SWLG01000001">
    <property type="protein sequence ID" value="TLS39161.1"/>
    <property type="molecule type" value="Genomic_DNA"/>
</dbReference>
<name>A0A5R9F7Z5_9BACL</name>
<sequence length="346" mass="38588">MPEALYAITLIWGVVFIYAVMASIDFGAGFWSMIYLNKQQTRATNIANRYLSPSWEVTNVFIVAIVVALFSFFPGATFTLGTVLLIPGSIILLLLALRSAFLVFSHVAEEYKKGLTFVSGITGFLIPALLISVLPITQGGFIDSFDGNQELLLGKLFTSPSEYAFVGFAISSTLFLSSLLLADYSNVAGEMDAYAIYRKDAIIIGPISLLMAAFIIFTMRNEANWLYENILNYTPWMIASIAGFALGYAALWFPHRQKKAGFKGMPRIAMISVVAQYLFAGYAYGSAHLPYIVYPDVTIESGFTHPETFRALIVTYIVAFFILTPGFIYFWRLFLKDKRYVKPKES</sequence>
<dbReference type="InterPro" id="IPR003317">
    <property type="entry name" value="Cyt-d_oxidase_su2"/>
</dbReference>
<evidence type="ECO:0000256" key="5">
    <source>
        <dbReference type="ARBA" id="ARBA00022989"/>
    </source>
</evidence>
<organism evidence="8 9">
    <name type="scientific">Exobacillus caeni</name>
    <dbReference type="NCBI Taxonomy" id="2574798"/>
    <lineage>
        <taxon>Bacteria</taxon>
        <taxon>Bacillati</taxon>
        <taxon>Bacillota</taxon>
        <taxon>Bacilli</taxon>
        <taxon>Bacillales</taxon>
        <taxon>Guptibacillaceae</taxon>
        <taxon>Exobacillus</taxon>
    </lineage>
</organism>
<evidence type="ECO:0000256" key="1">
    <source>
        <dbReference type="ARBA" id="ARBA00004651"/>
    </source>
</evidence>
<feature type="transmembrane region" description="Helical" evidence="7">
    <location>
        <begin position="202"/>
        <end position="221"/>
    </location>
</feature>
<evidence type="ECO:0000313" key="8">
    <source>
        <dbReference type="EMBL" id="TLS39161.1"/>
    </source>
</evidence>
<dbReference type="Pfam" id="PF02322">
    <property type="entry name" value="Cyt_bd_oxida_II"/>
    <property type="match status" value="1"/>
</dbReference>
<keyword evidence="4 7" id="KW-0812">Transmembrane</keyword>
<feature type="transmembrane region" description="Helical" evidence="7">
    <location>
        <begin position="274"/>
        <end position="293"/>
    </location>
</feature>
<feature type="transmembrane region" description="Helical" evidence="7">
    <location>
        <begin position="6"/>
        <end position="36"/>
    </location>
</feature>
<comment type="subcellular location">
    <subcellularLocation>
        <location evidence="1">Cell membrane</location>
        <topology evidence="1">Multi-pass membrane protein</topology>
    </subcellularLocation>
</comment>
<evidence type="ECO:0000313" key="9">
    <source>
        <dbReference type="Proteomes" id="UP000308230"/>
    </source>
</evidence>
<evidence type="ECO:0000256" key="6">
    <source>
        <dbReference type="ARBA" id="ARBA00023136"/>
    </source>
</evidence>
<dbReference type="AlphaFoldDB" id="A0A5R9F7Z5"/>
<evidence type="ECO:0000256" key="7">
    <source>
        <dbReference type="SAM" id="Phobius"/>
    </source>
</evidence>
<accession>A0A5R9F7Z5</accession>
<reference evidence="8 9" key="1">
    <citation type="submission" date="2019-04" db="EMBL/GenBank/DDBJ databases">
        <title>Bacillus caeni sp. nov., a bacterium isolated from mangrove sediment.</title>
        <authorList>
            <person name="Huang H."/>
            <person name="Mo K."/>
            <person name="Hu Y."/>
        </authorList>
    </citation>
    <scope>NUCLEOTIDE SEQUENCE [LARGE SCALE GENOMIC DNA]</scope>
    <source>
        <strain evidence="8 9">HB172195</strain>
    </source>
</reference>
<dbReference type="GO" id="GO:0005886">
    <property type="term" value="C:plasma membrane"/>
    <property type="evidence" value="ECO:0007669"/>
    <property type="project" value="UniProtKB-SubCell"/>
</dbReference>
<feature type="transmembrane region" description="Helical" evidence="7">
    <location>
        <begin position="116"/>
        <end position="136"/>
    </location>
</feature>
<evidence type="ECO:0000256" key="4">
    <source>
        <dbReference type="ARBA" id="ARBA00022692"/>
    </source>
</evidence>
<dbReference type="Proteomes" id="UP000308230">
    <property type="component" value="Unassembled WGS sequence"/>
</dbReference>
<keyword evidence="6 7" id="KW-0472">Membrane</keyword>
<feature type="transmembrane region" description="Helical" evidence="7">
    <location>
        <begin position="84"/>
        <end position="104"/>
    </location>
</feature>
<feature type="transmembrane region" description="Helical" evidence="7">
    <location>
        <begin position="163"/>
        <end position="182"/>
    </location>
</feature>
<evidence type="ECO:0000256" key="2">
    <source>
        <dbReference type="ARBA" id="ARBA00007543"/>
    </source>
</evidence>
<proteinExistence type="inferred from homology"/>
<keyword evidence="3" id="KW-1003">Cell membrane</keyword>
<evidence type="ECO:0000256" key="3">
    <source>
        <dbReference type="ARBA" id="ARBA00022475"/>
    </source>
</evidence>
<feature type="transmembrane region" description="Helical" evidence="7">
    <location>
        <begin position="233"/>
        <end position="253"/>
    </location>
</feature>
<protein>
    <submittedName>
        <fullName evidence="8">Cytochrome d ubiquinol oxidase subunit II</fullName>
    </submittedName>
</protein>
<dbReference type="OrthoDB" id="2416742at2"/>
<feature type="transmembrane region" description="Helical" evidence="7">
    <location>
        <begin position="57"/>
        <end position="78"/>
    </location>
</feature>
<keyword evidence="9" id="KW-1185">Reference proteome</keyword>
<dbReference type="RefSeq" id="WP_138122732.1">
    <property type="nucleotide sequence ID" value="NZ_SWLG01000001.1"/>
</dbReference>
<comment type="caution">
    <text evidence="8">The sequence shown here is derived from an EMBL/GenBank/DDBJ whole genome shotgun (WGS) entry which is preliminary data.</text>
</comment>